<dbReference type="Gene3D" id="2.40.50.40">
    <property type="match status" value="1"/>
</dbReference>
<feature type="region of interest" description="Disordered" evidence="1">
    <location>
        <begin position="236"/>
        <end position="279"/>
    </location>
</feature>
<dbReference type="InterPro" id="IPR012337">
    <property type="entry name" value="RNaseH-like_sf"/>
</dbReference>
<dbReference type="GO" id="GO:0015074">
    <property type="term" value="P:DNA integration"/>
    <property type="evidence" value="ECO:0007669"/>
    <property type="project" value="InterPro"/>
</dbReference>
<dbReference type="PROSITE" id="PS50994">
    <property type="entry name" value="INTEGRASE"/>
    <property type="match status" value="1"/>
</dbReference>
<feature type="region of interest" description="Disordered" evidence="1">
    <location>
        <begin position="34"/>
        <end position="77"/>
    </location>
</feature>
<gene>
    <name evidence="3" type="ORF">CCAM_LOCUS35279</name>
</gene>
<feature type="compositionally biased region" description="Low complexity" evidence="1">
    <location>
        <begin position="243"/>
        <end position="256"/>
    </location>
</feature>
<dbReference type="InterPro" id="IPR045358">
    <property type="entry name" value="Ty3_capsid"/>
</dbReference>
<protein>
    <recommendedName>
        <fullName evidence="2">Integrase catalytic domain-containing protein</fullName>
    </recommendedName>
</protein>
<dbReference type="SUPFAM" id="SSF54160">
    <property type="entry name" value="Chromo domain-like"/>
    <property type="match status" value="1"/>
</dbReference>
<name>A0A484MXB8_9ASTE</name>
<organism evidence="3 4">
    <name type="scientific">Cuscuta campestris</name>
    <dbReference type="NCBI Taxonomy" id="132261"/>
    <lineage>
        <taxon>Eukaryota</taxon>
        <taxon>Viridiplantae</taxon>
        <taxon>Streptophyta</taxon>
        <taxon>Embryophyta</taxon>
        <taxon>Tracheophyta</taxon>
        <taxon>Spermatophyta</taxon>
        <taxon>Magnoliopsida</taxon>
        <taxon>eudicotyledons</taxon>
        <taxon>Gunneridae</taxon>
        <taxon>Pentapetalae</taxon>
        <taxon>asterids</taxon>
        <taxon>lamiids</taxon>
        <taxon>Solanales</taxon>
        <taxon>Convolvulaceae</taxon>
        <taxon>Cuscuteae</taxon>
        <taxon>Cuscuta</taxon>
        <taxon>Cuscuta subgen. Grammica</taxon>
        <taxon>Cuscuta sect. Cleistogrammica</taxon>
    </lineage>
</organism>
<evidence type="ECO:0000313" key="3">
    <source>
        <dbReference type="EMBL" id="VFQ93503.1"/>
    </source>
</evidence>
<dbReference type="InterPro" id="IPR001584">
    <property type="entry name" value="Integrase_cat-core"/>
</dbReference>
<dbReference type="GO" id="GO:0003676">
    <property type="term" value="F:nucleic acid binding"/>
    <property type="evidence" value="ECO:0007669"/>
    <property type="project" value="InterPro"/>
</dbReference>
<feature type="region of interest" description="Disordered" evidence="1">
    <location>
        <begin position="936"/>
        <end position="970"/>
    </location>
</feature>
<evidence type="ECO:0000313" key="4">
    <source>
        <dbReference type="Proteomes" id="UP000595140"/>
    </source>
</evidence>
<feature type="domain" description="Integrase catalytic" evidence="2">
    <location>
        <begin position="597"/>
        <end position="761"/>
    </location>
</feature>
<dbReference type="Gene3D" id="1.10.340.70">
    <property type="match status" value="1"/>
</dbReference>
<dbReference type="PANTHER" id="PTHR37984:SF15">
    <property type="entry name" value="INTEGRASE CATALYTIC DOMAIN-CONTAINING PROTEIN"/>
    <property type="match status" value="1"/>
</dbReference>
<sequence length="970" mass="108647">MASSDNNYVLTLEDVMSAINDIRKELHATKVRVTELSATRTEDQRHPGRPPHQGWRPPPSRMTTGTTDPIPRMRVDAPRFNGEDPTGWIFRIQKYFDYFMTPEYERLSLAAMLIDHPASEWFHYYQANNCGATWDDFLPAVHQRFDPSYYENYVGLLSKLTQTGSVMEYQSSFEALLNKVTGVPEATLVAMYVAGLKQPIQREVNLRGPTTLPATFALAREVSACHQESVASLPRRTWSTRFSPGQSSSPASAGLLPTPTTAARPSPFPARSSDKATNPPLPVVRLLAVEKAERTRSGFRGTIVNTVFSSSWVPKTMRKNLYRLTLPHWRERLLLLPPIFQVSILSPAALVPGLSNWRGLSTILQCKCSSTVVVLTPLLLQGHLFPVDLYLLEVHGSDVVLGIQWLQTLGCVSHDYGRMTMEFLWQGQTVTLRGDLPGPKPISYGHLCSLASTAEKVEFYEIIAAPSSPPPDPATATLLPKDLPPIIQEENDTLPDLKDRHAAVVNGTAPPDISSNSGILYYKRRLYISPSSPLRNQILHEFHGTPVAGHQGVDRTFRRIADVFYWPGLRREVRAFVASCPACQATKYSTRKPAGLLQPLPIPEQVWDSASMDFVTGLPPSRGFSAIMVVVDRLSKYTHFGPLAAGFDAPKATQLFVDIVVKHHGFPGDIISDRDPIFLSLFWRELLRLSGSSLKYSTAYHPQTDGQTEVVNRTLEQYLRAFTNERPARWAALLPWAELALNCSHHEGIGMSPFQALYGRTPPTIFATMPVNSRVASVEDMLKERAALLEDLKLHLSKMQQRMRSRANQHRREVSYSVGDLVLLKLQPYRQHSVARPLSTKLSRRFYGPFKVIEQRDQPIPTSALPAAFFKRRPVSVPTAVLDRRSVLVDGVAQEQWLVRWSDGTDTDATWEPASALQQHYPDLRLEDKAISVGGGVDTVHEEDREPSGDPATVRPRRNVGPPRRYRDYV</sequence>
<keyword evidence="4" id="KW-1185">Reference proteome</keyword>
<dbReference type="OrthoDB" id="407598at2759"/>
<dbReference type="FunFam" id="1.10.340.70:FF:000001">
    <property type="entry name" value="Retrovirus-related Pol polyprotein from transposon gypsy-like Protein"/>
    <property type="match status" value="1"/>
</dbReference>
<dbReference type="InterPro" id="IPR041588">
    <property type="entry name" value="Integrase_H2C2"/>
</dbReference>
<dbReference type="PANTHER" id="PTHR37984">
    <property type="entry name" value="PROTEIN CBG26694"/>
    <property type="match status" value="1"/>
</dbReference>
<dbReference type="Pfam" id="PF19259">
    <property type="entry name" value="Ty3_capsid"/>
    <property type="match status" value="1"/>
</dbReference>
<dbReference type="SUPFAM" id="SSF53098">
    <property type="entry name" value="Ribonuclease H-like"/>
    <property type="match status" value="1"/>
</dbReference>
<evidence type="ECO:0000259" key="2">
    <source>
        <dbReference type="PROSITE" id="PS50994"/>
    </source>
</evidence>
<dbReference type="Pfam" id="PF17921">
    <property type="entry name" value="Integrase_H2C2"/>
    <property type="match status" value="1"/>
</dbReference>
<dbReference type="InterPro" id="IPR050951">
    <property type="entry name" value="Retrovirus_Pol_polyprotein"/>
</dbReference>
<dbReference type="AlphaFoldDB" id="A0A484MXB8"/>
<dbReference type="Proteomes" id="UP000595140">
    <property type="component" value="Unassembled WGS sequence"/>
</dbReference>
<proteinExistence type="predicted"/>
<accession>A0A484MXB8</accession>
<reference evidence="3 4" key="1">
    <citation type="submission" date="2018-04" db="EMBL/GenBank/DDBJ databases">
        <authorList>
            <person name="Vogel A."/>
        </authorList>
    </citation>
    <scope>NUCLEOTIDE SEQUENCE [LARGE SCALE GENOMIC DNA]</scope>
</reference>
<evidence type="ECO:0000256" key="1">
    <source>
        <dbReference type="SAM" id="MobiDB-lite"/>
    </source>
</evidence>
<dbReference type="InterPro" id="IPR036397">
    <property type="entry name" value="RNaseH_sf"/>
</dbReference>
<dbReference type="Gene3D" id="3.30.420.10">
    <property type="entry name" value="Ribonuclease H-like superfamily/Ribonuclease H"/>
    <property type="match status" value="1"/>
</dbReference>
<dbReference type="InterPro" id="IPR016197">
    <property type="entry name" value="Chromo-like_dom_sf"/>
</dbReference>
<dbReference type="EMBL" id="OOIL02004928">
    <property type="protein sequence ID" value="VFQ93503.1"/>
    <property type="molecule type" value="Genomic_DNA"/>
</dbReference>
<feature type="compositionally biased region" description="Basic and acidic residues" evidence="1">
    <location>
        <begin position="939"/>
        <end position="948"/>
    </location>
</feature>